<evidence type="ECO:0000256" key="1">
    <source>
        <dbReference type="SAM" id="Phobius"/>
    </source>
</evidence>
<proteinExistence type="predicted"/>
<evidence type="ECO:0000313" key="2">
    <source>
        <dbReference type="EMBL" id="GAF25278.1"/>
    </source>
</evidence>
<name>A0A0S6UCC9_NEOTH</name>
<gene>
    <name evidence="2" type="ORF">MTY_0608</name>
</gene>
<keyword evidence="1" id="KW-0472">Membrane</keyword>
<keyword evidence="1" id="KW-0812">Transmembrane</keyword>
<dbReference type="EMBL" id="DF238840">
    <property type="protein sequence ID" value="GAF25278.1"/>
    <property type="molecule type" value="Genomic_DNA"/>
</dbReference>
<dbReference type="Proteomes" id="UP000063718">
    <property type="component" value="Unassembled WGS sequence"/>
</dbReference>
<organism evidence="2">
    <name type="scientific">Moorella thermoacetica Y72</name>
    <dbReference type="NCBI Taxonomy" id="1325331"/>
    <lineage>
        <taxon>Bacteria</taxon>
        <taxon>Bacillati</taxon>
        <taxon>Bacillota</taxon>
        <taxon>Clostridia</taxon>
        <taxon>Neomoorellales</taxon>
        <taxon>Neomoorellaceae</taxon>
        <taxon>Neomoorella</taxon>
    </lineage>
</organism>
<reference evidence="2" key="1">
    <citation type="journal article" date="2014" name="Gene">
        <title>Genome-guided analysis of transformation efficiency and carbon dioxide assimilation by Moorella thermoacetica Y72.</title>
        <authorList>
            <person name="Tsukahara K."/>
            <person name="Kita A."/>
            <person name="Nakashimada Y."/>
            <person name="Hoshino T."/>
            <person name="Murakami K."/>
        </authorList>
    </citation>
    <scope>NUCLEOTIDE SEQUENCE [LARGE SCALE GENOMIC DNA]</scope>
    <source>
        <strain evidence="2">Y72</strain>
    </source>
</reference>
<keyword evidence="1" id="KW-1133">Transmembrane helix</keyword>
<dbReference type="AlphaFoldDB" id="A0A0S6UCC9"/>
<accession>A0A0S6UCC9</accession>
<protein>
    <submittedName>
        <fullName evidence="2">Ribonuclease D</fullName>
    </submittedName>
</protein>
<feature type="transmembrane region" description="Helical" evidence="1">
    <location>
        <begin position="64"/>
        <end position="86"/>
    </location>
</feature>
<sequence>MTARGKGRHLFDWLISYTQGFVQFGNAREGQGYPAGLPALVIRAIGEDRGGQDGFLGNRGGPDLLALIFRLFAGLAQELIIFLSFLS</sequence>